<evidence type="ECO:0000313" key="1">
    <source>
        <dbReference type="EMBL" id="OAQ64828.1"/>
    </source>
</evidence>
<evidence type="ECO:0000313" key="2">
    <source>
        <dbReference type="Proteomes" id="UP000078397"/>
    </source>
</evidence>
<dbReference type="GeneID" id="28858010"/>
<dbReference type="OrthoDB" id="5103079at2759"/>
<proteinExistence type="predicted"/>
<dbReference type="RefSeq" id="XP_018142142.1">
    <property type="nucleotide sequence ID" value="XM_018294016.1"/>
</dbReference>
<dbReference type="EMBL" id="LSBJ02000005">
    <property type="protein sequence ID" value="OAQ64828.1"/>
    <property type="molecule type" value="Genomic_DNA"/>
</dbReference>
<dbReference type="Proteomes" id="UP000078397">
    <property type="component" value="Unassembled WGS sequence"/>
</dbReference>
<dbReference type="KEGG" id="pchm:VFPPC_16263"/>
<keyword evidence="2" id="KW-1185">Reference proteome</keyword>
<protein>
    <submittedName>
        <fullName evidence="1">Uncharacterized protein</fullName>
    </submittedName>
</protein>
<dbReference type="AlphaFoldDB" id="A0A179FHS9"/>
<accession>A0A179FHS9</accession>
<dbReference type="STRING" id="1380566.A0A179FHS9"/>
<gene>
    <name evidence="1" type="ORF">VFPPC_16263</name>
</gene>
<name>A0A179FHS9_METCM</name>
<organism evidence="1 2">
    <name type="scientific">Pochonia chlamydosporia 170</name>
    <dbReference type="NCBI Taxonomy" id="1380566"/>
    <lineage>
        <taxon>Eukaryota</taxon>
        <taxon>Fungi</taxon>
        <taxon>Dikarya</taxon>
        <taxon>Ascomycota</taxon>
        <taxon>Pezizomycotina</taxon>
        <taxon>Sordariomycetes</taxon>
        <taxon>Hypocreomycetidae</taxon>
        <taxon>Hypocreales</taxon>
        <taxon>Clavicipitaceae</taxon>
        <taxon>Pochonia</taxon>
    </lineage>
</organism>
<sequence length="238" mass="27623">MNPTHATVLTDLRARHDIFDARDGEAHFVDKLQTSIPPDTNTDNHFGLFTNGLDCLVFMLRTIFSRDTRYGRNQSRKEESDEQKNSILRFCWSSFDLVKNQQGVVDQTQHHILAAEKKYLLREFLSQRSTPQDSLTALKLMDSDIMNETLWSQPSFRLYDAIIRCDEANNCDWYLLPRPSRLGEGKRSLLVFQTRNHPGWSLQDFIDSSIGIQSLNDGSREIWLANHAWLEFDSSRPQ</sequence>
<reference evidence="1 2" key="1">
    <citation type="journal article" date="2016" name="PLoS Pathog.">
        <title>Biosynthesis of antibiotic leucinostatins in bio-control fungus Purpureocillium lilacinum and their inhibition on phytophthora revealed by genome mining.</title>
        <authorList>
            <person name="Wang G."/>
            <person name="Liu Z."/>
            <person name="Lin R."/>
            <person name="Li E."/>
            <person name="Mao Z."/>
            <person name="Ling J."/>
            <person name="Yang Y."/>
            <person name="Yin W.B."/>
            <person name="Xie B."/>
        </authorList>
    </citation>
    <scope>NUCLEOTIDE SEQUENCE [LARGE SCALE GENOMIC DNA]</scope>
    <source>
        <strain evidence="1">170</strain>
    </source>
</reference>
<comment type="caution">
    <text evidence="1">The sequence shown here is derived from an EMBL/GenBank/DDBJ whole genome shotgun (WGS) entry which is preliminary data.</text>
</comment>